<feature type="domain" description="3-hydroxyisobutyrate dehydrogenase-like NAD-binding" evidence="5">
    <location>
        <begin position="165"/>
        <end position="282"/>
    </location>
</feature>
<dbReference type="InterPro" id="IPR002204">
    <property type="entry name" value="3-OH-isobutyrate_DH-rel_CS"/>
</dbReference>
<evidence type="ECO:0000259" key="3">
    <source>
        <dbReference type="Pfam" id="PF03446"/>
    </source>
</evidence>
<accession>A0ABS7DAN6</accession>
<dbReference type="PROSITE" id="PS00895">
    <property type="entry name" value="3_HYDROXYISOBUT_DH"/>
    <property type="match status" value="1"/>
</dbReference>
<dbReference type="RefSeq" id="WP_219873808.1">
    <property type="nucleotide sequence ID" value="NZ_JAHZIJ010000014.1"/>
</dbReference>
<dbReference type="PANTHER" id="PTHR43060:SF15">
    <property type="entry name" value="3-HYDROXYISOBUTYRATE DEHYDROGENASE-LIKE 1, MITOCHONDRIAL-RELATED"/>
    <property type="match status" value="1"/>
</dbReference>
<dbReference type="InterPro" id="IPR006115">
    <property type="entry name" value="6PGDH_NADP-bd"/>
</dbReference>
<evidence type="ECO:0000256" key="1">
    <source>
        <dbReference type="ARBA" id="ARBA00009080"/>
    </source>
</evidence>
<feature type="domain" description="6-phosphogluconate dehydrogenase NADP-binding" evidence="3">
    <location>
        <begin position="3"/>
        <end position="162"/>
    </location>
</feature>
<dbReference type="Pfam" id="PF07238">
    <property type="entry name" value="PilZ"/>
    <property type="match status" value="1"/>
</dbReference>
<dbReference type="Gene3D" id="1.10.1040.10">
    <property type="entry name" value="N-(1-d-carboxylethyl)-l-norvaline Dehydrogenase, domain 2"/>
    <property type="match status" value="1"/>
</dbReference>
<dbReference type="Gene3D" id="3.40.50.720">
    <property type="entry name" value="NAD(P)-binding Rossmann-like Domain"/>
    <property type="match status" value="1"/>
</dbReference>
<protein>
    <submittedName>
        <fullName evidence="6">NAD-binding protein</fullName>
    </submittedName>
</protein>
<dbReference type="InterPro" id="IPR013328">
    <property type="entry name" value="6PGD_dom2"/>
</dbReference>
<name>A0ABS7DAN6_9BACL</name>
<sequence>MNRIGFIGLGVMGAPMAANLLRKGYQVTIYNRTAGKADALIELGAEIASTPAALARASELVMTMISNDDAIREVYYGENGLLSEVMPGTVVIDSSTISPSLARAIGEDIGARLAHFLDAPVTGSKPAAEGGTLVFMVGGDAAVMERVQDVLLAMGRKVIHMGPSGSGATAKLAHNTVVGINAAALMEGMAIAASGGIDAASFLELVGSGGAASRFTEMKAPKLLERDFSVQFSLSLMLKDLRLSSVLSDNLKTPTPVLESVKSVFQAGESMGVGELDLSALAYCYEQWIGKPITSHSHAKPGAALDGSDNLQDGDRSDRRRRQRLQLNIPLQLSVHQWEQEGSFSGQLIDGVLCDLSDNGLQISSPSPLERDMFIHIHFPKDSGLPPVMGRIIRIETIEGTFRYGCLLAGLAPYQRLLLEDYINRHSGSED</sequence>
<dbReference type="SUPFAM" id="SSF141371">
    <property type="entry name" value="PilZ domain-like"/>
    <property type="match status" value="1"/>
</dbReference>
<keyword evidence="7" id="KW-1185">Reference proteome</keyword>
<comment type="caution">
    <text evidence="6">The sequence shown here is derived from an EMBL/GenBank/DDBJ whole genome shotgun (WGS) entry which is preliminary data.</text>
</comment>
<dbReference type="Pfam" id="PF14833">
    <property type="entry name" value="NAD_binding_11"/>
    <property type="match status" value="1"/>
</dbReference>
<feature type="region of interest" description="Disordered" evidence="2">
    <location>
        <begin position="299"/>
        <end position="319"/>
    </location>
</feature>
<dbReference type="PANTHER" id="PTHR43060">
    <property type="entry name" value="3-HYDROXYISOBUTYRATE DEHYDROGENASE-LIKE 1, MITOCHONDRIAL-RELATED"/>
    <property type="match status" value="1"/>
</dbReference>
<dbReference type="InterPro" id="IPR009875">
    <property type="entry name" value="PilZ_domain"/>
</dbReference>
<dbReference type="Proteomes" id="UP000812277">
    <property type="component" value="Unassembled WGS sequence"/>
</dbReference>
<dbReference type="InterPro" id="IPR008927">
    <property type="entry name" value="6-PGluconate_DH-like_C_sf"/>
</dbReference>
<feature type="domain" description="PilZ" evidence="4">
    <location>
        <begin position="318"/>
        <end position="424"/>
    </location>
</feature>
<organism evidence="6 7">
    <name type="scientific">Paenibacillus oenotherae</name>
    <dbReference type="NCBI Taxonomy" id="1435645"/>
    <lineage>
        <taxon>Bacteria</taxon>
        <taxon>Bacillati</taxon>
        <taxon>Bacillota</taxon>
        <taxon>Bacilli</taxon>
        <taxon>Bacillales</taxon>
        <taxon>Paenibacillaceae</taxon>
        <taxon>Paenibacillus</taxon>
    </lineage>
</organism>
<dbReference type="EMBL" id="JAHZIJ010000014">
    <property type="protein sequence ID" value="MBW7476562.1"/>
    <property type="molecule type" value="Genomic_DNA"/>
</dbReference>
<evidence type="ECO:0000256" key="2">
    <source>
        <dbReference type="SAM" id="MobiDB-lite"/>
    </source>
</evidence>
<evidence type="ECO:0000313" key="7">
    <source>
        <dbReference type="Proteomes" id="UP000812277"/>
    </source>
</evidence>
<dbReference type="InterPro" id="IPR036291">
    <property type="entry name" value="NAD(P)-bd_dom_sf"/>
</dbReference>
<dbReference type="SUPFAM" id="SSF48179">
    <property type="entry name" value="6-phosphogluconate dehydrogenase C-terminal domain-like"/>
    <property type="match status" value="1"/>
</dbReference>
<evidence type="ECO:0000259" key="5">
    <source>
        <dbReference type="Pfam" id="PF14833"/>
    </source>
</evidence>
<dbReference type="InterPro" id="IPR029154">
    <property type="entry name" value="HIBADH-like_NADP-bd"/>
</dbReference>
<gene>
    <name evidence="6" type="ORF">K0T92_17735</name>
</gene>
<evidence type="ECO:0000313" key="6">
    <source>
        <dbReference type="EMBL" id="MBW7476562.1"/>
    </source>
</evidence>
<proteinExistence type="inferred from homology"/>
<reference evidence="6 7" key="1">
    <citation type="submission" date="2021-07" db="EMBL/GenBank/DDBJ databases">
        <title>Paenibacillus radiodurans sp. nov., isolated from the southeastern edge of Tengger Desert.</title>
        <authorList>
            <person name="Zhang G."/>
        </authorList>
    </citation>
    <scope>NUCLEOTIDE SEQUENCE [LARGE SCALE GENOMIC DNA]</scope>
    <source>
        <strain evidence="6 7">DT7-4</strain>
    </source>
</reference>
<evidence type="ECO:0000259" key="4">
    <source>
        <dbReference type="Pfam" id="PF07238"/>
    </source>
</evidence>
<dbReference type="SUPFAM" id="SSF51735">
    <property type="entry name" value="NAD(P)-binding Rossmann-fold domains"/>
    <property type="match status" value="1"/>
</dbReference>
<comment type="similarity">
    <text evidence="1">Belongs to the HIBADH-related family.</text>
</comment>
<dbReference type="Pfam" id="PF03446">
    <property type="entry name" value="NAD_binding_2"/>
    <property type="match status" value="1"/>
</dbReference>